<dbReference type="PANTHER" id="PTHR43252">
    <property type="entry name" value="TRANSCRIPTIONAL REGULATOR YQJI"/>
    <property type="match status" value="1"/>
</dbReference>
<dbReference type="InterPro" id="IPR036390">
    <property type="entry name" value="WH_DNA-bd_sf"/>
</dbReference>
<dbReference type="EMBL" id="RJJQ01000004">
    <property type="protein sequence ID" value="RNI23873.1"/>
    <property type="molecule type" value="Genomic_DNA"/>
</dbReference>
<name>A0A3M9MG55_9MICO</name>
<organism evidence="2 3">
    <name type="scientific">Flexivirga caeni</name>
    <dbReference type="NCBI Taxonomy" id="2294115"/>
    <lineage>
        <taxon>Bacteria</taxon>
        <taxon>Bacillati</taxon>
        <taxon>Actinomycetota</taxon>
        <taxon>Actinomycetes</taxon>
        <taxon>Micrococcales</taxon>
        <taxon>Dermacoccaceae</taxon>
        <taxon>Flexivirga</taxon>
    </lineage>
</organism>
<dbReference type="SUPFAM" id="SSF46785">
    <property type="entry name" value="Winged helix' DNA-binding domain"/>
    <property type="match status" value="1"/>
</dbReference>
<dbReference type="Gene3D" id="1.10.10.10">
    <property type="entry name" value="Winged helix-like DNA-binding domain superfamily/Winged helix DNA-binding domain"/>
    <property type="match status" value="1"/>
</dbReference>
<reference evidence="2 3" key="1">
    <citation type="submission" date="2018-11" db="EMBL/GenBank/DDBJ databases">
        <title>Draft genome of Simplicispira Flexivirga sp. BO-16.</title>
        <authorList>
            <person name="Im W.T."/>
        </authorList>
    </citation>
    <scope>NUCLEOTIDE SEQUENCE [LARGE SCALE GENOMIC DNA]</scope>
    <source>
        <strain evidence="2 3">BO-16</strain>
    </source>
</reference>
<evidence type="ECO:0000259" key="1">
    <source>
        <dbReference type="Pfam" id="PF03551"/>
    </source>
</evidence>
<dbReference type="Pfam" id="PF03551">
    <property type="entry name" value="PadR"/>
    <property type="match status" value="1"/>
</dbReference>
<accession>A0A3M9MG55</accession>
<sequence>MNPTRLFVLAALDQRGPLHGHQIRRDARVGRTDLWSEVKPGSLYGALHRLHDEGLIEEVRREQHGNMPARTVYAITAEGRRELKALREEAYRDVEQRPDPVDLALASSGELDEDTLRGFVEDRIAALEARRALVRHESERAQPGQSVIDALILGHASARIDADLQWHHTLLEQAGKITAENATRQP</sequence>
<gene>
    <name evidence="2" type="ORF">EFY87_06280</name>
</gene>
<dbReference type="InterPro" id="IPR036388">
    <property type="entry name" value="WH-like_DNA-bd_sf"/>
</dbReference>
<comment type="caution">
    <text evidence="2">The sequence shown here is derived from an EMBL/GenBank/DDBJ whole genome shotgun (WGS) entry which is preliminary data.</text>
</comment>
<dbReference type="RefSeq" id="WP_123270612.1">
    <property type="nucleotide sequence ID" value="NZ_RJJQ01000004.1"/>
</dbReference>
<evidence type="ECO:0000313" key="3">
    <source>
        <dbReference type="Proteomes" id="UP000271678"/>
    </source>
</evidence>
<protein>
    <submittedName>
        <fullName evidence="2">PadR family transcriptional regulator</fullName>
    </submittedName>
</protein>
<dbReference type="OrthoDB" id="8443918at2"/>
<dbReference type="InterPro" id="IPR005149">
    <property type="entry name" value="Tscrpt_reg_PadR_N"/>
</dbReference>
<dbReference type="AlphaFoldDB" id="A0A3M9MG55"/>
<dbReference type="PANTHER" id="PTHR43252:SF7">
    <property type="entry name" value="TRANSCRIPTIONAL REGULATOR YQJI"/>
    <property type="match status" value="1"/>
</dbReference>
<dbReference type="Proteomes" id="UP000271678">
    <property type="component" value="Unassembled WGS sequence"/>
</dbReference>
<evidence type="ECO:0000313" key="2">
    <source>
        <dbReference type="EMBL" id="RNI23873.1"/>
    </source>
</evidence>
<feature type="domain" description="Transcription regulator PadR N-terminal" evidence="1">
    <location>
        <begin position="8"/>
        <end position="84"/>
    </location>
</feature>
<proteinExistence type="predicted"/>
<keyword evidence="3" id="KW-1185">Reference proteome</keyword>